<protein>
    <submittedName>
        <fullName evidence="3">Uncharacterized protein</fullName>
    </submittedName>
</protein>
<evidence type="ECO:0000256" key="1">
    <source>
        <dbReference type="ARBA" id="ARBA00023242"/>
    </source>
</evidence>
<dbReference type="EMBL" id="CAJSTJ010000122">
    <property type="protein sequence ID" value="CAG7558104.1"/>
    <property type="molecule type" value="Genomic_DNA"/>
</dbReference>
<evidence type="ECO:0000256" key="2">
    <source>
        <dbReference type="SAM" id="MobiDB-lite"/>
    </source>
</evidence>
<accession>A0A8J2J0A2</accession>
<evidence type="ECO:0000313" key="4">
    <source>
        <dbReference type="Proteomes" id="UP000693738"/>
    </source>
</evidence>
<feature type="region of interest" description="Disordered" evidence="2">
    <location>
        <begin position="1"/>
        <end position="23"/>
    </location>
</feature>
<keyword evidence="1" id="KW-0539">Nucleus</keyword>
<dbReference type="AlphaFoldDB" id="A0A8J2J0A2"/>
<organism evidence="3 4">
    <name type="scientific">Fusarium equiseti</name>
    <name type="common">Fusarium scirpi</name>
    <dbReference type="NCBI Taxonomy" id="61235"/>
    <lineage>
        <taxon>Eukaryota</taxon>
        <taxon>Fungi</taxon>
        <taxon>Dikarya</taxon>
        <taxon>Ascomycota</taxon>
        <taxon>Pezizomycotina</taxon>
        <taxon>Sordariomycetes</taxon>
        <taxon>Hypocreomycetidae</taxon>
        <taxon>Hypocreales</taxon>
        <taxon>Nectriaceae</taxon>
        <taxon>Fusarium</taxon>
        <taxon>Fusarium incarnatum-equiseti species complex</taxon>
    </lineage>
</organism>
<proteinExistence type="predicted"/>
<reference evidence="3" key="1">
    <citation type="submission" date="2021-05" db="EMBL/GenBank/DDBJ databases">
        <authorList>
            <person name="Khan N."/>
        </authorList>
    </citation>
    <scope>NUCLEOTIDE SEQUENCE</scope>
</reference>
<dbReference type="InterPro" id="IPR053157">
    <property type="entry name" value="Sterol_Uptake_Regulator"/>
</dbReference>
<evidence type="ECO:0000313" key="3">
    <source>
        <dbReference type="EMBL" id="CAG7558104.1"/>
    </source>
</evidence>
<dbReference type="Proteomes" id="UP000693738">
    <property type="component" value="Unassembled WGS sequence"/>
</dbReference>
<gene>
    <name evidence="3" type="ORF">FEQUK3_LOCUS3802</name>
</gene>
<name>A0A8J2J0A2_FUSEQ</name>
<sequence length="354" mass="40610">MRLPHRCPSGPQAGPDEASSNPPCPSLLMSWPWESRESDSGPSTFNIDDMALLHHWNLSTSLDMVKSPKWGHYWQKLFPEVAFRHSFVMHGILSLAALHLACQKPSDRRRLVCLAAHHHTIALHGFQQGITCMSDDNSDALFICTSLNFVYVLATFGPLCDSLEADPKSRILGAEWIPAIRGIEAVLHPIYDRVRLGPLSPLLDLDNWNQLDPDHQQVSGHANFDNLKEVWSRSNNADVYDKALHLLRKCNAHMRQHENLSSEALSRLGYNQAWSTPFIWLHFTPGEYFELLQQRQPPALLIFAYFGTLFHLLDDYWFMQGWGRNMVDVADELLGDYWSQWMEWPRDVVGRRNS</sequence>
<comment type="caution">
    <text evidence="3">The sequence shown here is derived from an EMBL/GenBank/DDBJ whole genome shotgun (WGS) entry which is preliminary data.</text>
</comment>
<dbReference type="GO" id="GO:0001228">
    <property type="term" value="F:DNA-binding transcription activator activity, RNA polymerase II-specific"/>
    <property type="evidence" value="ECO:0007669"/>
    <property type="project" value="TreeGrafter"/>
</dbReference>
<dbReference type="PANTHER" id="PTHR47784">
    <property type="entry name" value="STEROL UPTAKE CONTROL PROTEIN 2"/>
    <property type="match status" value="1"/>
</dbReference>
<dbReference type="PANTHER" id="PTHR47784:SF5">
    <property type="entry name" value="STEROL UPTAKE CONTROL PROTEIN 2"/>
    <property type="match status" value="1"/>
</dbReference>
<dbReference type="InterPro" id="IPR021858">
    <property type="entry name" value="Fun_TF"/>
</dbReference>
<dbReference type="Pfam" id="PF11951">
    <property type="entry name" value="Fungal_trans_2"/>
    <property type="match status" value="1"/>
</dbReference>